<evidence type="ECO:0000313" key="5">
    <source>
        <dbReference type="Proteomes" id="UP000316852"/>
    </source>
</evidence>
<dbReference type="AlphaFoldDB" id="A0A538SZQ4"/>
<keyword evidence="2" id="KW-1133">Transmembrane helix</keyword>
<dbReference type="Proteomes" id="UP000316852">
    <property type="component" value="Unassembled WGS sequence"/>
</dbReference>
<feature type="transmembrane region" description="Helical" evidence="2">
    <location>
        <begin position="46"/>
        <end position="64"/>
    </location>
</feature>
<evidence type="ECO:0000256" key="2">
    <source>
        <dbReference type="SAM" id="Phobius"/>
    </source>
</evidence>
<keyword evidence="2" id="KW-0472">Membrane</keyword>
<feature type="compositionally biased region" description="Basic and acidic residues" evidence="1">
    <location>
        <begin position="1"/>
        <end position="11"/>
    </location>
</feature>
<proteinExistence type="predicted"/>
<feature type="region of interest" description="Disordered" evidence="1">
    <location>
        <begin position="1"/>
        <end position="36"/>
    </location>
</feature>
<sequence>MRARSEGRTGSDEPPGLLDSRDRKDRRADHPGSGAGPHVNRLNRRWVIAVVGSVAIVGGFFWIARVRNQAGSQGPRLVPLASELEGIRGAYLYFGVPGADTLVSEYRDVVVKDRPADQVRAIYRELLAGPSKEHTALFPEGTELLETYWTDRGTLYLDWSRALTQGFRGGSARERSLIASIVRTAGDNLPGVERVMILVEGEPVETIGGHFDVLSPLLVRDWR</sequence>
<dbReference type="InterPro" id="IPR019606">
    <property type="entry name" value="GerMN"/>
</dbReference>
<dbReference type="SMART" id="SM00909">
    <property type="entry name" value="Germane"/>
    <property type="match status" value="1"/>
</dbReference>
<evidence type="ECO:0000259" key="3">
    <source>
        <dbReference type="SMART" id="SM00909"/>
    </source>
</evidence>
<feature type="compositionally biased region" description="Basic and acidic residues" evidence="1">
    <location>
        <begin position="19"/>
        <end position="30"/>
    </location>
</feature>
<keyword evidence="2" id="KW-0812">Transmembrane</keyword>
<evidence type="ECO:0000313" key="4">
    <source>
        <dbReference type="EMBL" id="TMQ56868.1"/>
    </source>
</evidence>
<comment type="caution">
    <text evidence="4">The sequence shown here is derived from an EMBL/GenBank/DDBJ whole genome shotgun (WGS) entry which is preliminary data.</text>
</comment>
<name>A0A538SZQ4_UNCEI</name>
<dbReference type="Pfam" id="PF10646">
    <property type="entry name" value="Germane"/>
    <property type="match status" value="1"/>
</dbReference>
<accession>A0A538SZQ4</accession>
<protein>
    <submittedName>
        <fullName evidence="4">GerMN domain-containing protein</fullName>
    </submittedName>
</protein>
<evidence type="ECO:0000256" key="1">
    <source>
        <dbReference type="SAM" id="MobiDB-lite"/>
    </source>
</evidence>
<reference evidence="4 5" key="1">
    <citation type="journal article" date="2019" name="Nat. Microbiol.">
        <title>Mediterranean grassland soil C-N compound turnover is dependent on rainfall and depth, and is mediated by genomically divergent microorganisms.</title>
        <authorList>
            <person name="Diamond S."/>
            <person name="Andeer P.F."/>
            <person name="Li Z."/>
            <person name="Crits-Christoph A."/>
            <person name="Burstein D."/>
            <person name="Anantharaman K."/>
            <person name="Lane K.R."/>
            <person name="Thomas B.C."/>
            <person name="Pan C."/>
            <person name="Northen T.R."/>
            <person name="Banfield J.F."/>
        </authorList>
    </citation>
    <scope>NUCLEOTIDE SEQUENCE [LARGE SCALE GENOMIC DNA]</scope>
    <source>
        <strain evidence="4">WS_6</strain>
    </source>
</reference>
<dbReference type="EMBL" id="VBOW01000075">
    <property type="protein sequence ID" value="TMQ56868.1"/>
    <property type="molecule type" value="Genomic_DNA"/>
</dbReference>
<organism evidence="4 5">
    <name type="scientific">Eiseniibacteriota bacterium</name>
    <dbReference type="NCBI Taxonomy" id="2212470"/>
    <lineage>
        <taxon>Bacteria</taxon>
        <taxon>Candidatus Eiseniibacteriota</taxon>
    </lineage>
</organism>
<feature type="domain" description="GerMN" evidence="3">
    <location>
        <begin position="119"/>
        <end position="208"/>
    </location>
</feature>
<gene>
    <name evidence="4" type="ORF">E6K76_12080</name>
</gene>